<protein>
    <submittedName>
        <fullName evidence="3">Peptide/nickel transport system substrate-binding protein</fullName>
    </submittedName>
</protein>
<dbReference type="InterPro" id="IPR000914">
    <property type="entry name" value="SBP_5_dom"/>
</dbReference>
<organism evidence="3 4">
    <name type="scientific">Kibdelosporangium banguiense</name>
    <dbReference type="NCBI Taxonomy" id="1365924"/>
    <lineage>
        <taxon>Bacteria</taxon>
        <taxon>Bacillati</taxon>
        <taxon>Actinomycetota</taxon>
        <taxon>Actinomycetes</taxon>
        <taxon>Pseudonocardiales</taxon>
        <taxon>Pseudonocardiaceae</taxon>
        <taxon>Kibdelosporangium</taxon>
    </lineage>
</organism>
<dbReference type="RefSeq" id="WP_209646075.1">
    <property type="nucleotide sequence ID" value="NZ_JAGINW010000001.1"/>
</dbReference>
<feature type="signal peptide" evidence="1">
    <location>
        <begin position="1"/>
        <end position="24"/>
    </location>
</feature>
<evidence type="ECO:0000259" key="2">
    <source>
        <dbReference type="Pfam" id="PF00496"/>
    </source>
</evidence>
<keyword evidence="4" id="KW-1185">Reference proteome</keyword>
<dbReference type="Gene3D" id="3.40.190.10">
    <property type="entry name" value="Periplasmic binding protein-like II"/>
    <property type="match status" value="1"/>
</dbReference>
<dbReference type="PIRSF" id="PIRSF002741">
    <property type="entry name" value="MppA"/>
    <property type="match status" value="1"/>
</dbReference>
<comment type="caution">
    <text evidence="3">The sequence shown here is derived from an EMBL/GenBank/DDBJ whole genome shotgun (WGS) entry which is preliminary data.</text>
</comment>
<dbReference type="Gene3D" id="3.10.105.10">
    <property type="entry name" value="Dipeptide-binding Protein, Domain 3"/>
    <property type="match status" value="1"/>
</dbReference>
<dbReference type="PANTHER" id="PTHR30290">
    <property type="entry name" value="PERIPLASMIC BINDING COMPONENT OF ABC TRANSPORTER"/>
    <property type="match status" value="1"/>
</dbReference>
<dbReference type="CDD" id="cd00995">
    <property type="entry name" value="PBP2_NikA_DppA_OppA_like"/>
    <property type="match status" value="1"/>
</dbReference>
<dbReference type="PROSITE" id="PS51257">
    <property type="entry name" value="PROKAR_LIPOPROTEIN"/>
    <property type="match status" value="1"/>
</dbReference>
<proteinExistence type="predicted"/>
<evidence type="ECO:0000256" key="1">
    <source>
        <dbReference type="SAM" id="SignalP"/>
    </source>
</evidence>
<feature type="chain" id="PRO_5045323945" evidence="1">
    <location>
        <begin position="25"/>
        <end position="524"/>
    </location>
</feature>
<dbReference type="InterPro" id="IPR030678">
    <property type="entry name" value="Peptide/Ni-bd"/>
</dbReference>
<keyword evidence="1" id="KW-0732">Signal</keyword>
<dbReference type="Pfam" id="PF00496">
    <property type="entry name" value="SBP_bac_5"/>
    <property type="match status" value="1"/>
</dbReference>
<name>A0ABS4TXV5_9PSEU</name>
<evidence type="ECO:0000313" key="3">
    <source>
        <dbReference type="EMBL" id="MBP2329238.1"/>
    </source>
</evidence>
<evidence type="ECO:0000313" key="4">
    <source>
        <dbReference type="Proteomes" id="UP001519332"/>
    </source>
</evidence>
<dbReference type="SUPFAM" id="SSF53850">
    <property type="entry name" value="Periplasmic binding protein-like II"/>
    <property type="match status" value="1"/>
</dbReference>
<gene>
    <name evidence="3" type="ORF">JOF56_009623</name>
</gene>
<dbReference type="Proteomes" id="UP001519332">
    <property type="component" value="Unassembled WGS sequence"/>
</dbReference>
<accession>A0ABS4TXV5</accession>
<sequence length="524" mass="54582">MKRQTKWKVSAAALCLALGTAACSPSVGSASGAAASITVLMTADVPNLDPAMIPSVDSTQLNYFLFDRLIDVDDATGKVSSNLAGEWKIEQTHARFVIKQGITCSDGTPLTAATVAANLNRIKDPAVNSPTVTTYLGSKDYTVTVDETANAVDITLPTPQGFLANQLSGGPSIVCDSSLKNPDSIKSRPIGSGPYVLKETVAGDHFTLERRDGYTWGAGGATTAEPAMPKTVVMKIVTDENTRANLMSSGDANLTIMSGGRLNRFKTGGYTVQKLQGTSYDLVFNQRAGHPGADPAVRKALGQAIDRKEFASIQSEGQSEPLQGLLETGRPCVDPAATGPSIPPSDPQAAVAALTKAGWTKDGSGVLQKDGKPLALTLVASDVNRAATEYLQKRLTDLGVQIKVDGRPSEQASGVLFAGTEWDAVVVGMTAATPTGLAFLLRGPVSPQGSNFAAVDNKEFADLATQARTLGQQGCQMSQAAEKSLFVNSDVLPLVAVGPSVVGKGIKFDAARNVVMPTSLRTGA</sequence>
<dbReference type="InterPro" id="IPR039424">
    <property type="entry name" value="SBP_5"/>
</dbReference>
<reference evidence="3 4" key="1">
    <citation type="submission" date="2021-03" db="EMBL/GenBank/DDBJ databases">
        <title>Sequencing the genomes of 1000 actinobacteria strains.</title>
        <authorList>
            <person name="Klenk H.-P."/>
        </authorList>
    </citation>
    <scope>NUCLEOTIDE SEQUENCE [LARGE SCALE GENOMIC DNA]</scope>
    <source>
        <strain evidence="3 4">DSM 46670</strain>
    </source>
</reference>
<feature type="domain" description="Solute-binding protein family 5" evidence="2">
    <location>
        <begin position="79"/>
        <end position="440"/>
    </location>
</feature>
<dbReference type="EMBL" id="JAGINW010000001">
    <property type="protein sequence ID" value="MBP2329238.1"/>
    <property type="molecule type" value="Genomic_DNA"/>
</dbReference>